<feature type="signal peptide" evidence="1">
    <location>
        <begin position="1"/>
        <end position="18"/>
    </location>
</feature>
<dbReference type="AlphaFoldDB" id="A0A5N7B890"/>
<sequence length="295" mass="33287">MRFEHLFLTLGAALTARAASDPGQCYTISQMYLSTDKASGRAQCCPDGTLYNGLSCQPLPICSGANQYYDIIDRVCRDALDCDPGYFFFARDKTCKRIPVCLDDEFFDGQYCVRKPQCKDGYYFKETGCVPKPVCENDEFFDGNSCVERPPPCDAGKYWDLKLNQCVPIPDCGIDSYWTGTGCARRPRCQNPEYYFNGIHCVPCQDPRQYWNGNACVPRPICDSTQYLDGNVCKPIPRCGPGEYWSRSKRICDRIPPCSLGQWFNGERCEDISYPPYGGRLCVVKCEETANLPVP</sequence>
<dbReference type="OrthoDB" id="4392726at2759"/>
<evidence type="ECO:0000313" key="2">
    <source>
        <dbReference type="EMBL" id="KAE8377950.1"/>
    </source>
</evidence>
<dbReference type="Proteomes" id="UP000326198">
    <property type="component" value="Unassembled WGS sequence"/>
</dbReference>
<keyword evidence="3" id="KW-1185">Reference proteome</keyword>
<keyword evidence="1" id="KW-0732">Signal</keyword>
<name>A0A5N7B890_9EURO</name>
<organism evidence="2 3">
    <name type="scientific">Aspergillus bertholletiae</name>
    <dbReference type="NCBI Taxonomy" id="1226010"/>
    <lineage>
        <taxon>Eukaryota</taxon>
        <taxon>Fungi</taxon>
        <taxon>Dikarya</taxon>
        <taxon>Ascomycota</taxon>
        <taxon>Pezizomycotina</taxon>
        <taxon>Eurotiomycetes</taxon>
        <taxon>Eurotiomycetidae</taxon>
        <taxon>Eurotiales</taxon>
        <taxon>Aspergillaceae</taxon>
        <taxon>Aspergillus</taxon>
        <taxon>Aspergillus subgen. Circumdati</taxon>
    </lineage>
</organism>
<reference evidence="2 3" key="1">
    <citation type="submission" date="2019-04" db="EMBL/GenBank/DDBJ databases">
        <title>Friends and foes A comparative genomics studyof 23 Aspergillus species from section Flavi.</title>
        <authorList>
            <consortium name="DOE Joint Genome Institute"/>
            <person name="Kjaerbolling I."/>
            <person name="Vesth T."/>
            <person name="Frisvad J.C."/>
            <person name="Nybo J.L."/>
            <person name="Theobald S."/>
            <person name="Kildgaard S."/>
            <person name="Isbrandt T."/>
            <person name="Kuo A."/>
            <person name="Sato A."/>
            <person name="Lyhne E.K."/>
            <person name="Kogle M.E."/>
            <person name="Wiebenga A."/>
            <person name="Kun R.S."/>
            <person name="Lubbers R.J."/>
            <person name="Makela M.R."/>
            <person name="Barry K."/>
            <person name="Chovatia M."/>
            <person name="Clum A."/>
            <person name="Daum C."/>
            <person name="Haridas S."/>
            <person name="He G."/>
            <person name="LaButti K."/>
            <person name="Lipzen A."/>
            <person name="Mondo S."/>
            <person name="Riley R."/>
            <person name="Salamov A."/>
            <person name="Simmons B.A."/>
            <person name="Magnuson J.K."/>
            <person name="Henrissat B."/>
            <person name="Mortensen U.H."/>
            <person name="Larsen T.O."/>
            <person name="Devries R.P."/>
            <person name="Grigoriev I.V."/>
            <person name="Machida M."/>
            <person name="Baker S.E."/>
            <person name="Andersen M.R."/>
        </authorList>
    </citation>
    <scope>NUCLEOTIDE SEQUENCE [LARGE SCALE GENOMIC DNA]</scope>
    <source>
        <strain evidence="2 3">IBT 29228</strain>
    </source>
</reference>
<feature type="chain" id="PRO_5024986984" evidence="1">
    <location>
        <begin position="19"/>
        <end position="295"/>
    </location>
</feature>
<gene>
    <name evidence="2" type="ORF">BDV26DRAFT_304697</name>
</gene>
<accession>A0A5N7B890</accession>
<protein>
    <submittedName>
        <fullName evidence="2">Uncharacterized protein</fullName>
    </submittedName>
</protein>
<dbReference type="EMBL" id="ML736215">
    <property type="protein sequence ID" value="KAE8377950.1"/>
    <property type="molecule type" value="Genomic_DNA"/>
</dbReference>
<proteinExistence type="predicted"/>
<evidence type="ECO:0000256" key="1">
    <source>
        <dbReference type="SAM" id="SignalP"/>
    </source>
</evidence>
<evidence type="ECO:0000313" key="3">
    <source>
        <dbReference type="Proteomes" id="UP000326198"/>
    </source>
</evidence>